<name>A0A016UDD7_9BILA</name>
<keyword evidence="3" id="KW-1185">Reference proteome</keyword>
<protein>
    <recommendedName>
        <fullName evidence="1">Reverse transcriptase domain-containing protein</fullName>
    </recommendedName>
</protein>
<reference evidence="3" key="1">
    <citation type="journal article" date="2015" name="Nat. Genet.">
        <title>The genome and transcriptome of the zoonotic hookworm Ancylostoma ceylanicum identify infection-specific gene families.</title>
        <authorList>
            <person name="Schwarz E.M."/>
            <person name="Hu Y."/>
            <person name="Antoshechkin I."/>
            <person name="Miller M.M."/>
            <person name="Sternberg P.W."/>
            <person name="Aroian R.V."/>
        </authorList>
    </citation>
    <scope>NUCLEOTIDE SEQUENCE</scope>
    <source>
        <strain evidence="3">HY135</strain>
    </source>
</reference>
<comment type="caution">
    <text evidence="2">The sequence shown here is derived from an EMBL/GenBank/DDBJ whole genome shotgun (WGS) entry which is preliminary data.</text>
</comment>
<dbReference type="PROSITE" id="PS50878">
    <property type="entry name" value="RT_POL"/>
    <property type="match status" value="1"/>
</dbReference>
<dbReference type="Proteomes" id="UP000024635">
    <property type="component" value="Unassembled WGS sequence"/>
</dbReference>
<dbReference type="Pfam" id="PF00078">
    <property type="entry name" value="RVT_1"/>
    <property type="match status" value="1"/>
</dbReference>
<dbReference type="InterPro" id="IPR000477">
    <property type="entry name" value="RT_dom"/>
</dbReference>
<sequence length="525" mass="59936">MPVIMYSEVLKHLKTTKGSFSITADGIPPFFFRTFADYLCQPLTHIFNICLVLGKVPSIWKKAVITPIPKASCSKSLADFRPISILPTPCKIMEKIVARNILEWIQALKCIPEEQFGFLPGCSTTSQLIHCFQDWKAALNSGKCIEIVYFDLSKAFDTVDHLGLISKLESIGIRRNILSWFESYLDGREFSVRFDDKQSPCKTCSSGVPQGSVLSPILFNIYTMDLPKVLKTDPRISVAAYADDTKIYASYDSSDMSEVQEKLQLSVQRMLDWADKWRIKIHLSKSQVLRLGGIAADINYGVPLDVQQKVRDLGVFLDSSLNFSSHIDTIISNATRTLYSVLRNVHSSDISILLKLYKAYVLPILEYCSPLWNPNLEKDILKLENVQRAFTRILFYRAFPNKDYPRALPDYKTRLRILGLKSLFYRRVVADITLGFKILRGEVRLNTSRFWTFAPSNTRRSSFNLRCLRYCSSHRDALRNSFCCRVSRLLNKLPAEHVVSMNSAQFRKFLSDVDLLDLVGCEDFA</sequence>
<gene>
    <name evidence="2" type="primary">Acey_s0044.g935</name>
    <name evidence="2" type="ORF">Y032_0044g935</name>
</gene>
<evidence type="ECO:0000313" key="2">
    <source>
        <dbReference type="EMBL" id="EYC13349.1"/>
    </source>
</evidence>
<dbReference type="STRING" id="53326.A0A016UDD7"/>
<proteinExistence type="predicted"/>
<dbReference type="PANTHER" id="PTHR33332">
    <property type="entry name" value="REVERSE TRANSCRIPTASE DOMAIN-CONTAINING PROTEIN"/>
    <property type="match status" value="1"/>
</dbReference>
<evidence type="ECO:0000259" key="1">
    <source>
        <dbReference type="PROSITE" id="PS50878"/>
    </source>
</evidence>
<dbReference type="PRINTS" id="PR01345">
    <property type="entry name" value="CERVTRCPTASE"/>
</dbReference>
<evidence type="ECO:0000313" key="3">
    <source>
        <dbReference type="Proteomes" id="UP000024635"/>
    </source>
</evidence>
<dbReference type="EMBL" id="JARK01001380">
    <property type="protein sequence ID" value="EYC13349.1"/>
    <property type="molecule type" value="Genomic_DNA"/>
</dbReference>
<dbReference type="SUPFAM" id="SSF56672">
    <property type="entry name" value="DNA/RNA polymerases"/>
    <property type="match status" value="1"/>
</dbReference>
<feature type="domain" description="Reverse transcriptase" evidence="1">
    <location>
        <begin position="49"/>
        <end position="317"/>
    </location>
</feature>
<dbReference type="AlphaFoldDB" id="A0A016UDD7"/>
<dbReference type="CDD" id="cd01650">
    <property type="entry name" value="RT_nLTR_like"/>
    <property type="match status" value="1"/>
</dbReference>
<organism evidence="2 3">
    <name type="scientific">Ancylostoma ceylanicum</name>
    <dbReference type="NCBI Taxonomy" id="53326"/>
    <lineage>
        <taxon>Eukaryota</taxon>
        <taxon>Metazoa</taxon>
        <taxon>Ecdysozoa</taxon>
        <taxon>Nematoda</taxon>
        <taxon>Chromadorea</taxon>
        <taxon>Rhabditida</taxon>
        <taxon>Rhabditina</taxon>
        <taxon>Rhabditomorpha</taxon>
        <taxon>Strongyloidea</taxon>
        <taxon>Ancylostomatidae</taxon>
        <taxon>Ancylostomatinae</taxon>
        <taxon>Ancylostoma</taxon>
    </lineage>
</organism>
<dbReference type="OrthoDB" id="5875724at2759"/>
<dbReference type="InterPro" id="IPR043502">
    <property type="entry name" value="DNA/RNA_pol_sf"/>
</dbReference>
<accession>A0A016UDD7</accession>